<dbReference type="GO" id="GO:0043565">
    <property type="term" value="F:sequence-specific DNA binding"/>
    <property type="evidence" value="ECO:0007669"/>
    <property type="project" value="InterPro"/>
</dbReference>
<dbReference type="EMBL" id="BNCK01000007">
    <property type="protein sequence ID" value="GHG00460.1"/>
    <property type="molecule type" value="Genomic_DNA"/>
</dbReference>
<dbReference type="PANTHER" id="PTHR32071:SF113">
    <property type="entry name" value="ALGINATE BIOSYNTHESIS TRANSCRIPTIONAL REGULATORY PROTEIN ALGB"/>
    <property type="match status" value="1"/>
</dbReference>
<evidence type="ECO:0000256" key="5">
    <source>
        <dbReference type="PROSITE-ProRule" id="PRU00169"/>
    </source>
</evidence>
<reference evidence="8" key="2">
    <citation type="submission" date="2020-09" db="EMBL/GenBank/DDBJ databases">
        <authorList>
            <person name="Sun Q."/>
            <person name="Kim S."/>
        </authorList>
    </citation>
    <scope>NUCLEOTIDE SEQUENCE</scope>
    <source>
        <strain evidence="8">KCTC 42731</strain>
    </source>
</reference>
<dbReference type="SUPFAM" id="SSF46689">
    <property type="entry name" value="Homeodomain-like"/>
    <property type="match status" value="1"/>
</dbReference>
<dbReference type="Gene3D" id="3.40.50.2300">
    <property type="match status" value="1"/>
</dbReference>
<dbReference type="CDD" id="cd00009">
    <property type="entry name" value="AAA"/>
    <property type="match status" value="1"/>
</dbReference>
<dbReference type="InterPro" id="IPR003593">
    <property type="entry name" value="AAA+_ATPase"/>
</dbReference>
<accession>A0A919EMK5</accession>
<dbReference type="GO" id="GO:0005524">
    <property type="term" value="F:ATP binding"/>
    <property type="evidence" value="ECO:0007669"/>
    <property type="project" value="UniProtKB-KW"/>
</dbReference>
<evidence type="ECO:0000256" key="2">
    <source>
        <dbReference type="ARBA" id="ARBA00022840"/>
    </source>
</evidence>
<dbReference type="InterPro" id="IPR011006">
    <property type="entry name" value="CheY-like_superfamily"/>
</dbReference>
<keyword evidence="3" id="KW-0805">Transcription regulation</keyword>
<dbReference type="InterPro" id="IPR001789">
    <property type="entry name" value="Sig_transdc_resp-reg_receiver"/>
</dbReference>
<dbReference type="FunFam" id="3.40.50.300:FF:000006">
    <property type="entry name" value="DNA-binding transcriptional regulator NtrC"/>
    <property type="match status" value="1"/>
</dbReference>
<evidence type="ECO:0000313" key="8">
    <source>
        <dbReference type="EMBL" id="GHG00460.1"/>
    </source>
</evidence>
<organism evidence="8 9">
    <name type="scientific">Thalassotalea marina</name>
    <dbReference type="NCBI Taxonomy" id="1673741"/>
    <lineage>
        <taxon>Bacteria</taxon>
        <taxon>Pseudomonadati</taxon>
        <taxon>Pseudomonadota</taxon>
        <taxon>Gammaproteobacteria</taxon>
        <taxon>Alteromonadales</taxon>
        <taxon>Colwelliaceae</taxon>
        <taxon>Thalassotalea</taxon>
    </lineage>
</organism>
<evidence type="ECO:0000256" key="3">
    <source>
        <dbReference type="ARBA" id="ARBA00023015"/>
    </source>
</evidence>
<dbReference type="Gene3D" id="1.10.8.60">
    <property type="match status" value="1"/>
</dbReference>
<keyword evidence="1" id="KW-0547">Nucleotide-binding</keyword>
<dbReference type="Gene3D" id="1.10.10.60">
    <property type="entry name" value="Homeodomain-like"/>
    <property type="match status" value="1"/>
</dbReference>
<protein>
    <submittedName>
        <fullName evidence="8">Sigma-54-dependent Fis family transcriptional regulator</fullName>
    </submittedName>
</protein>
<dbReference type="PROSITE" id="PS50110">
    <property type="entry name" value="RESPONSE_REGULATORY"/>
    <property type="match status" value="1"/>
</dbReference>
<dbReference type="RefSeq" id="WP_189772537.1">
    <property type="nucleotide sequence ID" value="NZ_BNCK01000007.1"/>
</dbReference>
<dbReference type="PROSITE" id="PS50045">
    <property type="entry name" value="SIGMA54_INTERACT_4"/>
    <property type="match status" value="1"/>
</dbReference>
<dbReference type="PRINTS" id="PR01590">
    <property type="entry name" value="HTHFIS"/>
</dbReference>
<evidence type="ECO:0000259" key="6">
    <source>
        <dbReference type="PROSITE" id="PS50045"/>
    </source>
</evidence>
<dbReference type="SMART" id="SM00448">
    <property type="entry name" value="REC"/>
    <property type="match status" value="1"/>
</dbReference>
<dbReference type="InterPro" id="IPR058031">
    <property type="entry name" value="AAA_lid_NorR"/>
</dbReference>
<dbReference type="InterPro" id="IPR002078">
    <property type="entry name" value="Sigma_54_int"/>
</dbReference>
<dbReference type="InterPro" id="IPR027417">
    <property type="entry name" value="P-loop_NTPase"/>
</dbReference>
<evidence type="ECO:0000256" key="4">
    <source>
        <dbReference type="ARBA" id="ARBA00023163"/>
    </source>
</evidence>
<keyword evidence="5" id="KW-0597">Phosphoprotein</keyword>
<dbReference type="PROSITE" id="PS00688">
    <property type="entry name" value="SIGMA54_INTERACT_3"/>
    <property type="match status" value="1"/>
</dbReference>
<evidence type="ECO:0000256" key="1">
    <source>
        <dbReference type="ARBA" id="ARBA00022741"/>
    </source>
</evidence>
<name>A0A919EMK5_9GAMM</name>
<dbReference type="SUPFAM" id="SSF52540">
    <property type="entry name" value="P-loop containing nucleoside triphosphate hydrolases"/>
    <property type="match status" value="1"/>
</dbReference>
<gene>
    <name evidence="8" type="ORF">GCM10017161_31420</name>
</gene>
<dbReference type="PANTHER" id="PTHR32071">
    <property type="entry name" value="TRANSCRIPTIONAL REGULATORY PROTEIN"/>
    <property type="match status" value="1"/>
</dbReference>
<comment type="caution">
    <text evidence="8">The sequence shown here is derived from an EMBL/GenBank/DDBJ whole genome shotgun (WGS) entry which is preliminary data.</text>
</comment>
<feature type="domain" description="Sigma-54 factor interaction" evidence="6">
    <location>
        <begin position="154"/>
        <end position="383"/>
    </location>
</feature>
<evidence type="ECO:0000313" key="9">
    <source>
        <dbReference type="Proteomes" id="UP000623842"/>
    </source>
</evidence>
<keyword evidence="2" id="KW-0067">ATP-binding</keyword>
<reference evidence="8" key="1">
    <citation type="journal article" date="2014" name="Int. J. Syst. Evol. Microbiol.">
        <title>Complete genome sequence of Corynebacterium casei LMG S-19264T (=DSM 44701T), isolated from a smear-ripened cheese.</title>
        <authorList>
            <consortium name="US DOE Joint Genome Institute (JGI-PGF)"/>
            <person name="Walter F."/>
            <person name="Albersmeier A."/>
            <person name="Kalinowski J."/>
            <person name="Ruckert C."/>
        </authorList>
    </citation>
    <scope>NUCLEOTIDE SEQUENCE</scope>
    <source>
        <strain evidence="8">KCTC 42731</strain>
    </source>
</reference>
<dbReference type="InterPro" id="IPR002197">
    <property type="entry name" value="HTH_Fis"/>
</dbReference>
<sequence>MSPIANNLTYSATILVADDDDDIRLALELLLTNQGYRVIEAVDGKETIIQANRHSPSLVLLDMNFSRDTTSGQEGLDILQQLQQLQIPVILMTAWGSVELAVTGLKQGACDFFEKPWHKDKLLNAIAQQLKHSKLEQQNSGFKQLLSQAPHSDWICQSQSMQAIESLVQQIAPTDANILILGENGTGKSQLAQRIHRLSTRAEQAFISVNMAAIPDNLFESELFGHQKGAFTDAKQNRIGRFQLADQGTLFFDEIGSLPINLQPKLLRVLETGQYEVLGNSQTFQSNVRLISATNANLQDLVTQQLFRQDLLYRLNTLVITLPPLRERIDDVAPLANGFISKFCQKYQKPMLTLSATALTQLKQHQWPGNIRELSHVIERAVLLATTNEITEAQLQLITSTNAPSVVLQPLEQAEKQLVEKAMAVTDGQVVEAAKLLEISRNALYRRLEKFEIKHES</sequence>
<dbReference type="Pfam" id="PF00158">
    <property type="entry name" value="Sigma54_activat"/>
    <property type="match status" value="1"/>
</dbReference>
<dbReference type="Pfam" id="PF02954">
    <property type="entry name" value="HTH_8"/>
    <property type="match status" value="1"/>
</dbReference>
<dbReference type="SMART" id="SM00382">
    <property type="entry name" value="AAA"/>
    <property type="match status" value="1"/>
</dbReference>
<dbReference type="InterPro" id="IPR009057">
    <property type="entry name" value="Homeodomain-like_sf"/>
</dbReference>
<dbReference type="GO" id="GO:0000160">
    <property type="term" value="P:phosphorelay signal transduction system"/>
    <property type="evidence" value="ECO:0007669"/>
    <property type="project" value="InterPro"/>
</dbReference>
<dbReference type="Pfam" id="PF25601">
    <property type="entry name" value="AAA_lid_14"/>
    <property type="match status" value="1"/>
</dbReference>
<dbReference type="Proteomes" id="UP000623842">
    <property type="component" value="Unassembled WGS sequence"/>
</dbReference>
<keyword evidence="9" id="KW-1185">Reference proteome</keyword>
<dbReference type="Gene3D" id="3.40.50.300">
    <property type="entry name" value="P-loop containing nucleotide triphosphate hydrolases"/>
    <property type="match status" value="1"/>
</dbReference>
<proteinExistence type="predicted"/>
<dbReference type="SUPFAM" id="SSF52172">
    <property type="entry name" value="CheY-like"/>
    <property type="match status" value="1"/>
</dbReference>
<evidence type="ECO:0000259" key="7">
    <source>
        <dbReference type="PROSITE" id="PS50110"/>
    </source>
</evidence>
<dbReference type="InterPro" id="IPR025944">
    <property type="entry name" value="Sigma_54_int_dom_CS"/>
</dbReference>
<dbReference type="AlphaFoldDB" id="A0A919EMK5"/>
<feature type="domain" description="Response regulatory" evidence="7">
    <location>
        <begin position="13"/>
        <end position="130"/>
    </location>
</feature>
<keyword evidence="4" id="KW-0804">Transcription</keyword>
<dbReference type="GO" id="GO:0006355">
    <property type="term" value="P:regulation of DNA-templated transcription"/>
    <property type="evidence" value="ECO:0007669"/>
    <property type="project" value="InterPro"/>
</dbReference>
<dbReference type="Pfam" id="PF00072">
    <property type="entry name" value="Response_reg"/>
    <property type="match status" value="1"/>
</dbReference>
<feature type="modified residue" description="4-aspartylphosphate" evidence="5">
    <location>
        <position position="62"/>
    </location>
</feature>